<comment type="subunit">
    <text evidence="20">The potassium channel is probably composed of a homo- or heterotetrameric complex of pore-forming alpha subunits that can associate with modulating beta subunits. Interacts with DNAJB12 and DNAJB14; chaperones DNAJB12 and DNAJB14 promote tetramerization. Heteromultimer with KCNH6/ERG2 and KCNH7/ERG3. Interacts with ALG10B. Forms a stable complex with KCNE1 or KCNE2, and that this heteromultimerization regulates Inward rectifier potassium channel activity. Interacts with CANX. The core-glycosylated, but not the fully glycosylated form interacts with RNF207. Interacts with NDFIP1 and NDFIP2; this interaction decreases the cell membrane expression by targeting KCNH2, through interaction with NEDD4L, for the degradation through the multivesicular bodies (MVBs)-lysosomal pathway.</text>
</comment>
<name>A0AAQ4S7X6_GASAC</name>
<feature type="region of interest" description="Disordered" evidence="23">
    <location>
        <begin position="169"/>
        <end position="205"/>
    </location>
</feature>
<feature type="domain" description="Cyclic nucleotide-binding" evidence="25">
    <location>
        <begin position="696"/>
        <end position="796"/>
    </location>
</feature>
<proteinExistence type="inferred from homology"/>
<dbReference type="InterPro" id="IPR000595">
    <property type="entry name" value="cNMP-bd_dom"/>
</dbReference>
<dbReference type="NCBIfam" id="TIGR00229">
    <property type="entry name" value="sensory_box"/>
    <property type="match status" value="1"/>
</dbReference>
<dbReference type="InterPro" id="IPR050818">
    <property type="entry name" value="KCNH_animal-type"/>
</dbReference>
<dbReference type="FunFam" id="1.10.1200.260:FF:000001">
    <property type="entry name" value="Potassium voltage-gated channel subfamily H member 7"/>
    <property type="match status" value="1"/>
</dbReference>
<dbReference type="PANTHER" id="PTHR10217:SF506">
    <property type="entry name" value="POTASSIUM VOLTAGE-GATED CHANNEL SUBFAMILY H MEMBER 2"/>
    <property type="match status" value="1"/>
</dbReference>
<dbReference type="AlphaFoldDB" id="A0AAQ4S7X6"/>
<dbReference type="GO" id="GO:0005886">
    <property type="term" value="C:plasma membrane"/>
    <property type="evidence" value="ECO:0007669"/>
    <property type="project" value="UniProtKB-SubCell"/>
</dbReference>
<evidence type="ECO:0000256" key="4">
    <source>
        <dbReference type="ARBA" id="ARBA00022475"/>
    </source>
</evidence>
<evidence type="ECO:0000256" key="21">
    <source>
        <dbReference type="ARBA" id="ARBA00047187"/>
    </source>
</evidence>
<evidence type="ECO:0000256" key="19">
    <source>
        <dbReference type="ARBA" id="ARBA00034430"/>
    </source>
</evidence>
<feature type="transmembrane region" description="Helical" evidence="24">
    <location>
        <begin position="367"/>
        <end position="388"/>
    </location>
</feature>
<evidence type="ECO:0000256" key="7">
    <source>
        <dbReference type="ARBA" id="ARBA00022553"/>
    </source>
</evidence>
<keyword evidence="15 24" id="KW-0472">Membrane</keyword>
<evidence type="ECO:0000256" key="24">
    <source>
        <dbReference type="SAM" id="Phobius"/>
    </source>
</evidence>
<keyword evidence="8 24" id="KW-0812">Transmembrane</keyword>
<keyword evidence="14" id="KW-0406">Ion transport</keyword>
<keyword evidence="11" id="KW-0630">Potassium</keyword>
<keyword evidence="13" id="KW-0175">Coiled coil</keyword>
<dbReference type="Gene3D" id="1.10.1200.260">
    <property type="match status" value="1"/>
</dbReference>
<sequence length="1026" mass="115193">MPVRRGHVAPQNTFLDTIIRKFDSLSRKFVIANARVENCAIIFCNDGFCHMCGYSRAEVMQKPCTCNFLYGPDTKRLAIAQMAQALLGSEERKVEINLYRKDGQCFPCMVDVVPVKNEDGMVIMFILNFEALSSNSINIEVYRLTLTLNMQFNDSQMYIPPSPSLFPRSALQSWPEDQQEDQCTLLGPDPPAPSPSPPPHRAHRVDALTQSSPCVAPHHRLSLNPDGSGSNCSLSCSRSHESFHSMRRASSVDEIEALRPDWDRKNSNILNSTSDSDLMRYRTISKIPHITLNFVDFKPDPLIALPSGEMDIIAPCKLIDRTHHVTEKVTQVLSLGADVLPEYKLQAPRIHKWTVLHYSPFKAVWDWLILLLVIYTAILTPYSAAFLLNDQEEAAMQSCGYSCSPLNVVDLIVDIMFIIDILINFRTTYVNTNDEVVSHPVRIAVHYFKGWFLIDMVAAIPFDLLIYRSGEETTTLIGLLKTARLLRLVRVARKLDRYSEYGAAVLFLLMCTFALIAHWLACIWYAIGSVERNGSIGWLHTLGDQLGKTYNSSILGSGPSIKDKYVTALYFTFSSLTSVGFGNVSPNTNSEKIFSICVMLIGSLMYASIFGNVSAIIQRLYSGTARYHTQMLRVREFIRFHQIPNPLRQRLEEYFQHAWSYTNGIDMNAVLKGFPECLQADICLHLNRTLLQNCKAFKGSTKGCLRALAMKFKTTHAPPGDTLVHAGDVLTALYFISRGSIEILRGDVVVAILGKNDIFGEPINLYTRPGKSNADVRALTYCDLHKIFREDVLEVLDMYPEFADHFWNNLEITFNLRDVSSQPLQRCTDLVARYLCCCAFSGVSHIFSFWGESRGGGQYQEVPSCSLTSPPTLSKPLHSLSRRQRSQLDSRLDLLQKQLNRLESRMSTDVGAIMQLLQRQMALVPPAYSAVSSPPEVMTQPVPLTFDTSPPPPPPSQILDSHYVKTLLQPQDTSLISPNQCQPPPPGLDELELEPDPTQRSLSFQEPQTSLDSWTPQRHASDPGGS</sequence>
<evidence type="ECO:0000259" key="26">
    <source>
        <dbReference type="PROSITE" id="PS50113"/>
    </source>
</evidence>
<feature type="region of interest" description="Disordered" evidence="23">
    <location>
        <begin position="930"/>
        <end position="959"/>
    </location>
</feature>
<comment type="catalytic activity">
    <reaction evidence="19">
        <text>K(+)(in) = K(+)(out)</text>
        <dbReference type="Rhea" id="RHEA:29463"/>
        <dbReference type="ChEBI" id="CHEBI:29103"/>
    </reaction>
</comment>
<dbReference type="SMART" id="SM00100">
    <property type="entry name" value="cNMP"/>
    <property type="match status" value="1"/>
</dbReference>
<dbReference type="GO" id="GO:0005242">
    <property type="term" value="F:inward rectifier potassium channel activity"/>
    <property type="evidence" value="ECO:0007669"/>
    <property type="project" value="TreeGrafter"/>
</dbReference>
<dbReference type="PRINTS" id="PR01463">
    <property type="entry name" value="EAGCHANLFMLY"/>
</dbReference>
<evidence type="ECO:0000256" key="9">
    <source>
        <dbReference type="ARBA" id="ARBA00022826"/>
    </source>
</evidence>
<dbReference type="FunFam" id="3.30.450.20:FF:000001">
    <property type="entry name" value="Potassium voltage-gated channel subfamily H member 7"/>
    <property type="match status" value="1"/>
</dbReference>
<keyword evidence="7" id="KW-0597">Phosphoprotein</keyword>
<dbReference type="SUPFAM" id="SSF51206">
    <property type="entry name" value="cAMP-binding domain-like"/>
    <property type="match status" value="1"/>
</dbReference>
<evidence type="ECO:0000256" key="11">
    <source>
        <dbReference type="ARBA" id="ARBA00022958"/>
    </source>
</evidence>
<dbReference type="CDD" id="cd00038">
    <property type="entry name" value="CAP_ED"/>
    <property type="match status" value="1"/>
</dbReference>
<dbReference type="Ensembl" id="ENSGACT00000069196.1">
    <property type="protein sequence ID" value="ENSGACP00000071929.1"/>
    <property type="gene ID" value="ENSGACG00000001069.2"/>
</dbReference>
<keyword evidence="4" id="KW-1003">Cell membrane</keyword>
<dbReference type="Pfam" id="PF13426">
    <property type="entry name" value="PAS_9"/>
    <property type="match status" value="1"/>
</dbReference>
<dbReference type="InterPro" id="IPR005821">
    <property type="entry name" value="Ion_trans_dom"/>
</dbReference>
<dbReference type="PANTHER" id="PTHR10217">
    <property type="entry name" value="VOLTAGE AND LIGAND GATED POTASSIUM CHANNEL"/>
    <property type="match status" value="1"/>
</dbReference>
<feature type="compositionally biased region" description="Polar residues" evidence="23">
    <location>
        <begin position="998"/>
        <end position="1018"/>
    </location>
</feature>
<feature type="region of interest" description="Disordered" evidence="23">
    <location>
        <begin position="974"/>
        <end position="1026"/>
    </location>
</feature>
<evidence type="ECO:0000256" key="18">
    <source>
        <dbReference type="ARBA" id="ARBA00031970"/>
    </source>
</evidence>
<evidence type="ECO:0000256" key="12">
    <source>
        <dbReference type="ARBA" id="ARBA00022989"/>
    </source>
</evidence>
<dbReference type="Pfam" id="PF00027">
    <property type="entry name" value="cNMP_binding"/>
    <property type="match status" value="1"/>
</dbReference>
<comment type="similarity">
    <text evidence="2">Belongs to the potassium channel family. H (Eag) (TC 1.A.1.20) subfamily. Kv11.1/KCNH2 sub-subfamily.</text>
</comment>
<organism evidence="27 28">
    <name type="scientific">Gasterosteus aculeatus aculeatus</name>
    <name type="common">three-spined stickleback</name>
    <dbReference type="NCBI Taxonomy" id="481459"/>
    <lineage>
        <taxon>Eukaryota</taxon>
        <taxon>Metazoa</taxon>
        <taxon>Chordata</taxon>
        <taxon>Craniata</taxon>
        <taxon>Vertebrata</taxon>
        <taxon>Euteleostomi</taxon>
        <taxon>Actinopterygii</taxon>
        <taxon>Neopterygii</taxon>
        <taxon>Teleostei</taxon>
        <taxon>Neoteleostei</taxon>
        <taxon>Acanthomorphata</taxon>
        <taxon>Eupercaria</taxon>
        <taxon>Perciformes</taxon>
        <taxon>Cottioidei</taxon>
        <taxon>Gasterosteales</taxon>
        <taxon>Gasterosteidae</taxon>
        <taxon>Gasterosteus</taxon>
    </lineage>
</organism>
<dbReference type="GeneTree" id="ENSGT00940000159846"/>
<dbReference type="PROSITE" id="PS50113">
    <property type="entry name" value="PAC"/>
    <property type="match status" value="1"/>
</dbReference>
<dbReference type="InterPro" id="IPR014710">
    <property type="entry name" value="RmlC-like_jellyroll"/>
</dbReference>
<dbReference type="InterPro" id="IPR000700">
    <property type="entry name" value="PAS-assoc_C"/>
</dbReference>
<keyword evidence="28" id="KW-1185">Reference proteome</keyword>
<dbReference type="Gene3D" id="2.60.120.10">
    <property type="entry name" value="Jelly Rolls"/>
    <property type="match status" value="1"/>
</dbReference>
<dbReference type="Gene3D" id="1.10.287.70">
    <property type="match status" value="1"/>
</dbReference>
<evidence type="ECO:0000256" key="10">
    <source>
        <dbReference type="ARBA" id="ARBA00022882"/>
    </source>
</evidence>
<evidence type="ECO:0000313" key="28">
    <source>
        <dbReference type="Proteomes" id="UP000007635"/>
    </source>
</evidence>
<evidence type="ECO:0000256" key="13">
    <source>
        <dbReference type="ARBA" id="ARBA00023054"/>
    </source>
</evidence>
<dbReference type="CDD" id="cd00130">
    <property type="entry name" value="PAS"/>
    <property type="match status" value="1"/>
</dbReference>
<keyword evidence="10" id="KW-0851">Voltage-gated channel</keyword>
<dbReference type="InterPro" id="IPR003967">
    <property type="entry name" value="K_chnl_volt-dep_ERG"/>
</dbReference>
<feature type="transmembrane region" description="Helical" evidence="24">
    <location>
        <begin position="503"/>
        <end position="527"/>
    </location>
</feature>
<keyword evidence="12 24" id="KW-1133">Transmembrane helix</keyword>
<dbReference type="SUPFAM" id="SSF81324">
    <property type="entry name" value="Voltage-gated potassium channels"/>
    <property type="match status" value="1"/>
</dbReference>
<evidence type="ECO:0000256" key="22">
    <source>
        <dbReference type="ARBA" id="ARBA00047201"/>
    </source>
</evidence>
<reference evidence="27" key="3">
    <citation type="submission" date="2025-09" db="UniProtKB">
        <authorList>
            <consortium name="Ensembl"/>
        </authorList>
    </citation>
    <scope>IDENTIFICATION</scope>
</reference>
<protein>
    <recommendedName>
        <fullName evidence="21">Voltage-gated inwardly rectifying potassium channel KCNH2</fullName>
    </recommendedName>
    <alternativeName>
        <fullName evidence="17">Ether-a-go-go-related gene potassium channel 1</fullName>
    </alternativeName>
    <alternativeName>
        <fullName evidence="22">Potassium voltage-gated channel subfamily H member 2</fullName>
    </alternativeName>
    <alternativeName>
        <fullName evidence="18">Voltage-gated potassium channel subunit Kv11.1</fullName>
    </alternativeName>
</protein>
<feature type="domain" description="PAC" evidence="26">
    <location>
        <begin position="92"/>
        <end position="144"/>
    </location>
</feature>
<keyword evidence="6" id="KW-0633">Potassium transport</keyword>
<dbReference type="GO" id="GO:0034702">
    <property type="term" value="C:monoatomic ion channel complex"/>
    <property type="evidence" value="ECO:0007669"/>
    <property type="project" value="UniProtKB-KW"/>
</dbReference>
<evidence type="ECO:0000256" key="2">
    <source>
        <dbReference type="ARBA" id="ARBA00007076"/>
    </source>
</evidence>
<reference evidence="27" key="2">
    <citation type="submission" date="2025-08" db="UniProtKB">
        <authorList>
            <consortium name="Ensembl"/>
        </authorList>
    </citation>
    <scope>IDENTIFICATION</scope>
</reference>
<feature type="compositionally biased region" description="Pro residues" evidence="23">
    <location>
        <begin position="188"/>
        <end position="199"/>
    </location>
</feature>
<evidence type="ECO:0000313" key="27">
    <source>
        <dbReference type="Ensembl" id="ENSGACP00000071929.1"/>
    </source>
</evidence>
<evidence type="ECO:0000256" key="3">
    <source>
        <dbReference type="ARBA" id="ARBA00022448"/>
    </source>
</evidence>
<evidence type="ECO:0000256" key="5">
    <source>
        <dbReference type="ARBA" id="ARBA00022481"/>
    </source>
</evidence>
<dbReference type="FunFam" id="2.60.120.10:FF:000011">
    <property type="entry name" value="Potassium channel, voltage-gated eag-related subfamily H, member 7"/>
    <property type="match status" value="1"/>
</dbReference>
<evidence type="ECO:0000256" key="23">
    <source>
        <dbReference type="SAM" id="MobiDB-lite"/>
    </source>
</evidence>
<evidence type="ECO:0000256" key="6">
    <source>
        <dbReference type="ARBA" id="ARBA00022538"/>
    </source>
</evidence>
<dbReference type="PRINTS" id="PR01470">
    <property type="entry name" value="ERGCHANNEL"/>
</dbReference>
<evidence type="ECO:0000256" key="17">
    <source>
        <dbReference type="ARBA" id="ARBA00030015"/>
    </source>
</evidence>
<accession>A0AAQ4S7X6</accession>
<dbReference type="GO" id="GO:0060307">
    <property type="term" value="P:regulation of ventricular cardiac muscle cell membrane repolarization"/>
    <property type="evidence" value="ECO:0007669"/>
    <property type="project" value="TreeGrafter"/>
</dbReference>
<comment type="subcellular location">
    <subcellularLocation>
        <location evidence="1">Cell membrane</location>
        <topology evidence="1">Multi-pass membrane protein</topology>
    </subcellularLocation>
</comment>
<evidence type="ECO:0000259" key="25">
    <source>
        <dbReference type="PROSITE" id="PS50042"/>
    </source>
</evidence>
<keyword evidence="9" id="KW-0631">Potassium channel</keyword>
<dbReference type="InterPro" id="IPR035965">
    <property type="entry name" value="PAS-like_dom_sf"/>
</dbReference>
<dbReference type="InterPro" id="IPR003938">
    <property type="entry name" value="K_chnl_volt-dep_EAG/ELK/ERG"/>
</dbReference>
<dbReference type="Pfam" id="PF00520">
    <property type="entry name" value="Ion_trans"/>
    <property type="match status" value="1"/>
</dbReference>
<evidence type="ECO:0000256" key="8">
    <source>
        <dbReference type="ARBA" id="ARBA00022692"/>
    </source>
</evidence>
<dbReference type="Proteomes" id="UP000007635">
    <property type="component" value="Chromosome XXI"/>
</dbReference>
<keyword evidence="5" id="KW-0488">Methylation</keyword>
<dbReference type="Gene3D" id="3.30.450.20">
    <property type="entry name" value="PAS domain"/>
    <property type="match status" value="1"/>
</dbReference>
<dbReference type="SUPFAM" id="SSF55785">
    <property type="entry name" value="PYP-like sensor domain (PAS domain)"/>
    <property type="match status" value="1"/>
</dbReference>
<keyword evidence="16" id="KW-0407">Ion channel</keyword>
<dbReference type="InterPro" id="IPR000014">
    <property type="entry name" value="PAS"/>
</dbReference>
<evidence type="ECO:0000256" key="16">
    <source>
        <dbReference type="ARBA" id="ARBA00023303"/>
    </source>
</evidence>
<dbReference type="FunFam" id="1.10.287.70:FF:000020">
    <property type="entry name" value="Potassium channel, voltage-gated eag-related subfamily H, member 7"/>
    <property type="match status" value="1"/>
</dbReference>
<dbReference type="InterPro" id="IPR018490">
    <property type="entry name" value="cNMP-bd_dom_sf"/>
</dbReference>
<keyword evidence="3" id="KW-0813">Transport</keyword>
<evidence type="ECO:0000256" key="15">
    <source>
        <dbReference type="ARBA" id="ARBA00023136"/>
    </source>
</evidence>
<evidence type="ECO:0000256" key="20">
    <source>
        <dbReference type="ARBA" id="ARBA00046729"/>
    </source>
</evidence>
<dbReference type="PROSITE" id="PS50042">
    <property type="entry name" value="CNMP_BINDING_3"/>
    <property type="match status" value="1"/>
</dbReference>
<reference evidence="27 28" key="1">
    <citation type="journal article" date="2021" name="G3 (Bethesda)">
        <title>Improved contiguity of the threespine stickleback genome using long-read sequencing.</title>
        <authorList>
            <person name="Nath S."/>
            <person name="Shaw D.E."/>
            <person name="White M.A."/>
        </authorList>
    </citation>
    <scope>NUCLEOTIDE SEQUENCE [LARGE SCALE GENOMIC DNA]</scope>
    <source>
        <strain evidence="27 28">Lake Benthic</strain>
    </source>
</reference>
<feature type="transmembrane region" description="Helical" evidence="24">
    <location>
        <begin position="593"/>
        <end position="617"/>
    </location>
</feature>
<dbReference type="GO" id="GO:0086091">
    <property type="term" value="P:regulation of heart rate by cardiac conduction"/>
    <property type="evidence" value="ECO:0007669"/>
    <property type="project" value="TreeGrafter"/>
</dbReference>
<dbReference type="GO" id="GO:0086013">
    <property type="term" value="P:membrane repolarization during cardiac muscle cell action potential"/>
    <property type="evidence" value="ECO:0007669"/>
    <property type="project" value="TreeGrafter"/>
</dbReference>
<evidence type="ECO:0000256" key="1">
    <source>
        <dbReference type="ARBA" id="ARBA00004651"/>
    </source>
</evidence>
<evidence type="ECO:0000256" key="14">
    <source>
        <dbReference type="ARBA" id="ARBA00023065"/>
    </source>
</evidence>